<evidence type="ECO:0000313" key="5">
    <source>
        <dbReference type="Proteomes" id="UP000199517"/>
    </source>
</evidence>
<feature type="compositionally biased region" description="Low complexity" evidence="1">
    <location>
        <begin position="256"/>
        <end position="265"/>
    </location>
</feature>
<gene>
    <name evidence="4" type="ORF">SAMN04489710_10795</name>
</gene>
<evidence type="ECO:0000313" key="4">
    <source>
        <dbReference type="EMBL" id="SFD85409.1"/>
    </source>
</evidence>
<feature type="compositionally biased region" description="Low complexity" evidence="1">
    <location>
        <begin position="324"/>
        <end position="339"/>
    </location>
</feature>
<dbReference type="EMBL" id="FOMQ01000007">
    <property type="protein sequence ID" value="SFD85409.1"/>
    <property type="molecule type" value="Genomic_DNA"/>
</dbReference>
<name>A0A1I1VRF6_9BURK</name>
<organism evidence="4 5">
    <name type="scientific">Paracidovorax konjaci</name>
    <dbReference type="NCBI Taxonomy" id="32040"/>
    <lineage>
        <taxon>Bacteria</taxon>
        <taxon>Pseudomonadati</taxon>
        <taxon>Pseudomonadota</taxon>
        <taxon>Betaproteobacteria</taxon>
        <taxon>Burkholderiales</taxon>
        <taxon>Comamonadaceae</taxon>
        <taxon>Paracidovorax</taxon>
    </lineage>
</organism>
<evidence type="ECO:0000256" key="1">
    <source>
        <dbReference type="SAM" id="MobiDB-lite"/>
    </source>
</evidence>
<feature type="compositionally biased region" description="Low complexity" evidence="1">
    <location>
        <begin position="209"/>
        <end position="221"/>
    </location>
</feature>
<dbReference type="Pfam" id="PF13719">
    <property type="entry name" value="Zn_ribbon_5"/>
    <property type="match status" value="1"/>
</dbReference>
<dbReference type="Pfam" id="PF11906">
    <property type="entry name" value="DUF3426"/>
    <property type="match status" value="1"/>
</dbReference>
<keyword evidence="2" id="KW-1133">Transmembrane helix</keyword>
<feature type="region of interest" description="Disordered" evidence="1">
    <location>
        <begin position="324"/>
        <end position="376"/>
    </location>
</feature>
<feature type="region of interest" description="Disordered" evidence="1">
    <location>
        <begin position="205"/>
        <end position="226"/>
    </location>
</feature>
<feature type="compositionally biased region" description="Acidic residues" evidence="1">
    <location>
        <begin position="244"/>
        <end position="255"/>
    </location>
</feature>
<accession>A0A1I1VRF6</accession>
<feature type="transmembrane region" description="Helical" evidence="2">
    <location>
        <begin position="392"/>
        <end position="413"/>
    </location>
</feature>
<feature type="region of interest" description="Disordered" evidence="1">
    <location>
        <begin position="55"/>
        <end position="93"/>
    </location>
</feature>
<dbReference type="OrthoDB" id="5294582at2"/>
<evidence type="ECO:0000256" key="2">
    <source>
        <dbReference type="SAM" id="Phobius"/>
    </source>
</evidence>
<keyword evidence="5" id="KW-1185">Reference proteome</keyword>
<keyword evidence="2" id="KW-0472">Membrane</keyword>
<dbReference type="InterPro" id="IPR021834">
    <property type="entry name" value="DUF3426"/>
</dbReference>
<feature type="domain" description="Zinc finger/thioredoxin putative" evidence="3">
    <location>
        <begin position="4"/>
        <end position="39"/>
    </location>
</feature>
<protein>
    <submittedName>
        <fullName evidence="4">MJ0042 family finger-like domain-containing protein</fullName>
    </submittedName>
</protein>
<sequence>MSQITRCPACGTTFKVVADQLRISEGWVRCGQCKEVFDASAHLVAPAARPGELLSDMALPQGPRAAPRPEPVPQVAWGRPPAPGASPAASRPVAPPAAQSVAVPPASPAAASPLAVPAAPPVVVPPVAVAAAVPAFLSARSQGAAAVDGSAGDAEWSLEPLSPLAWRVRPPAAVPPPPAMAPVPLPSADAAVAGVAVVPQPPLAPPAEPGRAAAAPAVPEAAAERESLGGYELPFAELRDSGWPEEADAGEEEPPLEGLPLPGRPSAHSSAPPDEGGGPDGDDDDDDDGVEQAVAMELAHEGIDTDTDPVDMATQAMPLPSPVVAQGAAAASPAPSVWRSARDASAAPGTHGSGWRRGAGDDEDEDDDGPSSDEPGFVRAARRRAWWRRPGVRIGLGVAGVLLLGGLLLQVGLQERDRLAAQYPAIRPVLQVLCAPLQCQLSAPRRIADVVIDSSSFNKARGDGYQLALTIKSRADFPVAMPALELTLTDAQEQPILRRVLMPQELAAPTELAPGGEWGGAWPVNVGAAGARVAGYRLLAFYP</sequence>
<feature type="compositionally biased region" description="Acidic residues" evidence="1">
    <location>
        <begin position="361"/>
        <end position="371"/>
    </location>
</feature>
<dbReference type="InterPro" id="IPR011723">
    <property type="entry name" value="Znf/thioredoxin_put"/>
</dbReference>
<evidence type="ECO:0000259" key="3">
    <source>
        <dbReference type="Pfam" id="PF13719"/>
    </source>
</evidence>
<dbReference type="NCBIfam" id="TIGR02098">
    <property type="entry name" value="MJ0042_CXXC"/>
    <property type="match status" value="1"/>
</dbReference>
<feature type="region of interest" description="Disordered" evidence="1">
    <location>
        <begin position="244"/>
        <end position="288"/>
    </location>
</feature>
<keyword evidence="2" id="KW-0812">Transmembrane</keyword>
<dbReference type="AlphaFoldDB" id="A0A1I1VRF6"/>
<reference evidence="5" key="1">
    <citation type="submission" date="2016-10" db="EMBL/GenBank/DDBJ databases">
        <authorList>
            <person name="Varghese N."/>
            <person name="Submissions S."/>
        </authorList>
    </citation>
    <scope>NUCLEOTIDE SEQUENCE [LARGE SCALE GENOMIC DNA]</scope>
    <source>
        <strain evidence="5">DSM 7481</strain>
    </source>
</reference>
<dbReference type="RefSeq" id="WP_092952708.1">
    <property type="nucleotide sequence ID" value="NZ_FOMQ01000007.1"/>
</dbReference>
<dbReference type="Proteomes" id="UP000199517">
    <property type="component" value="Unassembled WGS sequence"/>
</dbReference>
<proteinExistence type="predicted"/>
<dbReference type="STRING" id="32040.SAMN04489710_10795"/>